<dbReference type="InterPro" id="IPR005358">
    <property type="entry name" value="Puta_zinc/iron-chelating_dom"/>
</dbReference>
<evidence type="ECO:0000313" key="1">
    <source>
        <dbReference type="EMBL" id="NFV82230.1"/>
    </source>
</evidence>
<keyword evidence="2" id="KW-1185">Reference proteome</keyword>
<accession>A0A7C9UZI4</accession>
<dbReference type="RefSeq" id="WP_163683063.1">
    <property type="nucleotide sequence ID" value="NZ_JAAIYP010000047.1"/>
</dbReference>
<name>A0A7C9UZI4_9PROT</name>
<comment type="caution">
    <text evidence="1">The sequence shown here is derived from an EMBL/GenBank/DDBJ whole genome shotgun (WGS) entry which is preliminary data.</text>
</comment>
<proteinExistence type="predicted"/>
<dbReference type="Pfam" id="PF03692">
    <property type="entry name" value="CxxCxxCC"/>
    <property type="match status" value="1"/>
</dbReference>
<dbReference type="AlphaFoldDB" id="A0A7C9UZI4"/>
<organism evidence="1 2">
    <name type="scientific">Magnetospirillum aberrantis SpK</name>
    <dbReference type="NCBI Taxonomy" id="908842"/>
    <lineage>
        <taxon>Bacteria</taxon>
        <taxon>Pseudomonadati</taxon>
        <taxon>Pseudomonadota</taxon>
        <taxon>Alphaproteobacteria</taxon>
        <taxon>Rhodospirillales</taxon>
        <taxon>Rhodospirillaceae</taxon>
        <taxon>Magnetospirillum</taxon>
    </lineage>
</organism>
<protein>
    <submittedName>
        <fullName evidence="1">YkgJ family cysteine cluster protein</fullName>
    </submittedName>
</protein>
<dbReference type="EMBL" id="JAAIYP010000047">
    <property type="protein sequence ID" value="NFV82230.1"/>
    <property type="molecule type" value="Genomic_DNA"/>
</dbReference>
<sequence length="253" mass="27118">MLAASEDFLVEAARGEIARVWPKPTIAALCQALDGVFRIADATWNARRSNLRYMLEAPASACKAGCGWCCHQQVGVSVPEAVRVARHLAEMPAAERDVLTARVREVARTTTGMTTGQRAASKVACPFLGENGACAIYEARPLRCRSLHSIDADFCAACYEDIESMRRKLAAGELRPVYLETPERIYDSALAGVVKAVAKLAPKAAVSLELVAAVAALLDQPKLAERWLAGARPDKTLHLVPDAPAKGGKRPSA</sequence>
<dbReference type="Proteomes" id="UP000480684">
    <property type="component" value="Unassembled WGS sequence"/>
</dbReference>
<gene>
    <name evidence="1" type="ORF">G4223_19140</name>
</gene>
<evidence type="ECO:0000313" key="2">
    <source>
        <dbReference type="Proteomes" id="UP000480684"/>
    </source>
</evidence>
<reference evidence="1 2" key="1">
    <citation type="submission" date="2020-02" db="EMBL/GenBank/DDBJ databases">
        <authorList>
            <person name="Dziuba M."/>
            <person name="Kuznetsov B."/>
            <person name="Mardanov A."/>
            <person name="Ravin N."/>
            <person name="Grouzdev D."/>
        </authorList>
    </citation>
    <scope>NUCLEOTIDE SEQUENCE [LARGE SCALE GENOMIC DNA]</scope>
    <source>
        <strain evidence="1 2">SpK</strain>
    </source>
</reference>